<evidence type="ECO:0000256" key="3">
    <source>
        <dbReference type="ARBA" id="ARBA00023015"/>
    </source>
</evidence>
<dbReference type="CDD" id="cd07377">
    <property type="entry name" value="WHTH_GntR"/>
    <property type="match status" value="1"/>
</dbReference>
<dbReference type="InterPro" id="IPR051446">
    <property type="entry name" value="HTH_trans_reg/aminotransferase"/>
</dbReference>
<evidence type="ECO:0000256" key="5">
    <source>
        <dbReference type="ARBA" id="ARBA00023163"/>
    </source>
</evidence>
<evidence type="ECO:0000259" key="6">
    <source>
        <dbReference type="PROSITE" id="PS50949"/>
    </source>
</evidence>
<dbReference type="SUPFAM" id="SSF53383">
    <property type="entry name" value="PLP-dependent transferases"/>
    <property type="match status" value="1"/>
</dbReference>
<dbReference type="GO" id="GO:0030170">
    <property type="term" value="F:pyridoxal phosphate binding"/>
    <property type="evidence" value="ECO:0007669"/>
    <property type="project" value="InterPro"/>
</dbReference>
<comment type="similarity">
    <text evidence="1">In the C-terminal section; belongs to the class-I pyridoxal-phosphate-dependent aminotransferase family.</text>
</comment>
<accession>A0A7G9RS99</accession>
<dbReference type="InterPro" id="IPR015421">
    <property type="entry name" value="PyrdxlP-dep_Trfase_major"/>
</dbReference>
<evidence type="ECO:0000256" key="4">
    <source>
        <dbReference type="ARBA" id="ARBA00023125"/>
    </source>
</evidence>
<sequence>MADARYKTLVDQLAQEIRAGRLPAGTRLPTHRKLAAQHGLALVTATRVYAELQAMGLVSGETGRGTFVKDLSLPLGLGVDYPAQAPEHADLTFNSPLIAGQTELLRTALRQLANAGDLESLLHYQPHAGRPRDRSTLAEHLVSRGLQVDASQLLFVDGAQHGLTVTAMGLLKPGDVVAVDALTYPGFKLLAQSLRLELQPIPASGDGPDLKALETLCSRRKVRAIYAMPTLHNPLGWVMSLTRRHKLAAIARRHGLLIIEDAAYAFLADAPPPPLAALAPDITIYVSALSKSIATGLRVGFIAAPQRLIPTLERGIRATTWNTAAIMTTLGCGWLEDGTIARLEASKREDAIARQAIVSEVFAGMRTVRHPHSYYVWIPLGEDLRADQVAAALLQEQRIAVSTAEPYATTASVPHALRLALGSISLAQLRAALISIRNAIAY</sequence>
<evidence type="ECO:0000313" key="8">
    <source>
        <dbReference type="Proteomes" id="UP000515811"/>
    </source>
</evidence>
<dbReference type="InterPro" id="IPR015424">
    <property type="entry name" value="PyrdxlP-dep_Trfase"/>
</dbReference>
<dbReference type="InterPro" id="IPR004839">
    <property type="entry name" value="Aminotransferase_I/II_large"/>
</dbReference>
<gene>
    <name evidence="7" type="ORF">H9K76_06450</name>
</gene>
<dbReference type="Pfam" id="PF00392">
    <property type="entry name" value="GntR"/>
    <property type="match status" value="1"/>
</dbReference>
<evidence type="ECO:0000256" key="1">
    <source>
        <dbReference type="ARBA" id="ARBA00005384"/>
    </source>
</evidence>
<keyword evidence="2" id="KW-0663">Pyridoxal phosphate</keyword>
<dbReference type="InterPro" id="IPR036390">
    <property type="entry name" value="WH_DNA-bd_sf"/>
</dbReference>
<dbReference type="InterPro" id="IPR015422">
    <property type="entry name" value="PyrdxlP-dep_Trfase_small"/>
</dbReference>
<dbReference type="AlphaFoldDB" id="A0A7G9RS99"/>
<dbReference type="Pfam" id="PF00155">
    <property type="entry name" value="Aminotran_1_2"/>
    <property type="match status" value="1"/>
</dbReference>
<dbReference type="EMBL" id="CP060714">
    <property type="protein sequence ID" value="QNN58474.1"/>
    <property type="molecule type" value="Genomic_DNA"/>
</dbReference>
<dbReference type="InterPro" id="IPR000524">
    <property type="entry name" value="Tscrpt_reg_HTH_GntR"/>
</dbReference>
<reference evidence="7 8" key="1">
    <citation type="submission" date="2020-08" db="EMBL/GenBank/DDBJ databases">
        <title>Genome sequence of Diaphorobacter ruginosibacter DSM 27467T.</title>
        <authorList>
            <person name="Hyun D.-W."/>
            <person name="Bae J.-W."/>
        </authorList>
    </citation>
    <scope>NUCLEOTIDE SEQUENCE [LARGE SCALE GENOMIC DNA]</scope>
    <source>
        <strain evidence="7 8">DSM 27467</strain>
    </source>
</reference>
<dbReference type="Gene3D" id="3.90.1150.10">
    <property type="entry name" value="Aspartate Aminotransferase, domain 1"/>
    <property type="match status" value="1"/>
</dbReference>
<keyword evidence="3" id="KW-0805">Transcription regulation</keyword>
<dbReference type="GO" id="GO:0008483">
    <property type="term" value="F:transaminase activity"/>
    <property type="evidence" value="ECO:0007669"/>
    <property type="project" value="UniProtKB-KW"/>
</dbReference>
<dbReference type="KEGG" id="drg:H9K76_06450"/>
<dbReference type="PANTHER" id="PTHR46577:SF1">
    <property type="entry name" value="HTH-TYPE TRANSCRIPTIONAL REGULATORY PROTEIN GABR"/>
    <property type="match status" value="1"/>
</dbReference>
<keyword evidence="4" id="KW-0238">DNA-binding</keyword>
<organism evidence="7 8">
    <name type="scientific">Diaphorobacter ruginosibacter</name>
    <dbReference type="NCBI Taxonomy" id="1715720"/>
    <lineage>
        <taxon>Bacteria</taxon>
        <taxon>Pseudomonadati</taxon>
        <taxon>Pseudomonadota</taxon>
        <taxon>Betaproteobacteria</taxon>
        <taxon>Burkholderiales</taxon>
        <taxon>Comamonadaceae</taxon>
        <taxon>Diaphorobacter</taxon>
    </lineage>
</organism>
<keyword evidence="7" id="KW-0032">Aminotransferase</keyword>
<dbReference type="Proteomes" id="UP000515811">
    <property type="component" value="Chromosome"/>
</dbReference>
<dbReference type="PROSITE" id="PS50949">
    <property type="entry name" value="HTH_GNTR"/>
    <property type="match status" value="1"/>
</dbReference>
<keyword evidence="5" id="KW-0804">Transcription</keyword>
<dbReference type="Gene3D" id="1.10.10.10">
    <property type="entry name" value="Winged helix-like DNA-binding domain superfamily/Winged helix DNA-binding domain"/>
    <property type="match status" value="1"/>
</dbReference>
<proteinExistence type="inferred from homology"/>
<dbReference type="GO" id="GO:0003700">
    <property type="term" value="F:DNA-binding transcription factor activity"/>
    <property type="evidence" value="ECO:0007669"/>
    <property type="project" value="InterPro"/>
</dbReference>
<dbReference type="RefSeq" id="WP_187598890.1">
    <property type="nucleotide sequence ID" value="NZ_CP060714.1"/>
</dbReference>
<keyword evidence="8" id="KW-1185">Reference proteome</keyword>
<dbReference type="SMART" id="SM00345">
    <property type="entry name" value="HTH_GNTR"/>
    <property type="match status" value="1"/>
</dbReference>
<protein>
    <submittedName>
        <fullName evidence="7">PLP-dependent aminotransferase family protein</fullName>
    </submittedName>
</protein>
<dbReference type="PANTHER" id="PTHR46577">
    <property type="entry name" value="HTH-TYPE TRANSCRIPTIONAL REGULATORY PROTEIN GABR"/>
    <property type="match status" value="1"/>
</dbReference>
<evidence type="ECO:0000313" key="7">
    <source>
        <dbReference type="EMBL" id="QNN58474.1"/>
    </source>
</evidence>
<dbReference type="GO" id="GO:0003677">
    <property type="term" value="F:DNA binding"/>
    <property type="evidence" value="ECO:0007669"/>
    <property type="project" value="UniProtKB-KW"/>
</dbReference>
<name>A0A7G9RS99_9BURK</name>
<evidence type="ECO:0000256" key="2">
    <source>
        <dbReference type="ARBA" id="ARBA00022898"/>
    </source>
</evidence>
<dbReference type="SUPFAM" id="SSF46785">
    <property type="entry name" value="Winged helix' DNA-binding domain"/>
    <property type="match status" value="1"/>
</dbReference>
<dbReference type="CDD" id="cd00609">
    <property type="entry name" value="AAT_like"/>
    <property type="match status" value="1"/>
</dbReference>
<feature type="domain" description="HTH gntR-type" evidence="6">
    <location>
        <begin position="3"/>
        <end position="71"/>
    </location>
</feature>
<dbReference type="Gene3D" id="3.40.640.10">
    <property type="entry name" value="Type I PLP-dependent aspartate aminotransferase-like (Major domain)"/>
    <property type="match status" value="1"/>
</dbReference>
<dbReference type="InterPro" id="IPR036388">
    <property type="entry name" value="WH-like_DNA-bd_sf"/>
</dbReference>
<keyword evidence="7" id="KW-0808">Transferase</keyword>